<proteinExistence type="predicted"/>
<organism evidence="1 2">
    <name type="scientific">Papaver somniferum</name>
    <name type="common">Opium poppy</name>
    <dbReference type="NCBI Taxonomy" id="3469"/>
    <lineage>
        <taxon>Eukaryota</taxon>
        <taxon>Viridiplantae</taxon>
        <taxon>Streptophyta</taxon>
        <taxon>Embryophyta</taxon>
        <taxon>Tracheophyta</taxon>
        <taxon>Spermatophyta</taxon>
        <taxon>Magnoliopsida</taxon>
        <taxon>Ranunculales</taxon>
        <taxon>Papaveraceae</taxon>
        <taxon>Papaveroideae</taxon>
        <taxon>Papaver</taxon>
    </lineage>
</organism>
<dbReference type="Gramene" id="RZC48791">
    <property type="protein sequence ID" value="RZC48791"/>
    <property type="gene ID" value="C5167_017217"/>
</dbReference>
<name>A0A4Y7IM35_PAPSO</name>
<accession>A0A4Y7IM35</accession>
<reference evidence="1 2" key="1">
    <citation type="journal article" date="2018" name="Science">
        <title>The opium poppy genome and morphinan production.</title>
        <authorList>
            <person name="Guo L."/>
            <person name="Winzer T."/>
            <person name="Yang X."/>
            <person name="Li Y."/>
            <person name="Ning Z."/>
            <person name="He Z."/>
            <person name="Teodor R."/>
            <person name="Lu Y."/>
            <person name="Bowser T.A."/>
            <person name="Graham I.A."/>
            <person name="Ye K."/>
        </authorList>
    </citation>
    <scope>NUCLEOTIDE SEQUENCE [LARGE SCALE GENOMIC DNA]</scope>
    <source>
        <strain evidence="2">cv. HN1</strain>
        <tissue evidence="1">Leaves</tissue>
    </source>
</reference>
<protein>
    <submittedName>
        <fullName evidence="1">Uncharacterized protein</fullName>
    </submittedName>
</protein>
<dbReference type="Proteomes" id="UP000316621">
    <property type="component" value="Chromosome 2"/>
</dbReference>
<gene>
    <name evidence="1" type="ORF">C5167_017217</name>
</gene>
<sequence length="102" mass="11369">MHLNQEALVLAVACADVEESEAKCATGKGLVVVVKLKWEKKVEFKWVQIVEGVAAVGAKELEADVVCFNIGWYCEIAIGAVCKKRRRCCYFWGTTKLKSSMR</sequence>
<keyword evidence="2" id="KW-1185">Reference proteome</keyword>
<dbReference type="EMBL" id="CM010716">
    <property type="protein sequence ID" value="RZC48791.1"/>
    <property type="molecule type" value="Genomic_DNA"/>
</dbReference>
<evidence type="ECO:0000313" key="2">
    <source>
        <dbReference type="Proteomes" id="UP000316621"/>
    </source>
</evidence>
<evidence type="ECO:0000313" key="1">
    <source>
        <dbReference type="EMBL" id="RZC48791.1"/>
    </source>
</evidence>
<dbReference type="AlphaFoldDB" id="A0A4Y7IM35"/>